<accession>A0A2R4XHN4</accession>
<evidence type="ECO:0000313" key="2">
    <source>
        <dbReference type="Proteomes" id="UP000244571"/>
    </source>
</evidence>
<dbReference type="AlphaFoldDB" id="A0A2R4XHN4"/>
<organism evidence="1 2">
    <name type="scientific">Orrella marina</name>
    <dbReference type="NCBI Taxonomy" id="2163011"/>
    <lineage>
        <taxon>Bacteria</taxon>
        <taxon>Pseudomonadati</taxon>
        <taxon>Pseudomonadota</taxon>
        <taxon>Betaproteobacteria</taxon>
        <taxon>Burkholderiales</taxon>
        <taxon>Alcaligenaceae</taxon>
        <taxon>Orrella</taxon>
    </lineage>
</organism>
<dbReference type="EMBL" id="CP028901">
    <property type="protein sequence ID" value="AWB33263.1"/>
    <property type="molecule type" value="Genomic_DNA"/>
</dbReference>
<gene>
    <name evidence="1" type="ORF">DBV39_05580</name>
</gene>
<dbReference type="Proteomes" id="UP000244571">
    <property type="component" value="Chromosome"/>
</dbReference>
<proteinExistence type="predicted"/>
<sequence length="72" mass="8354">MQIKMISDEHNAIERNRKQETLNKGVRTRFRLEKNPLRTSLHCGPCQMIRDNQHASLAQTITHTVKSLSEVL</sequence>
<protein>
    <submittedName>
        <fullName evidence="1">Uncharacterized protein</fullName>
    </submittedName>
</protein>
<dbReference type="KEGG" id="boz:DBV39_05580"/>
<name>A0A2R4XHN4_9BURK</name>
<keyword evidence="2" id="KW-1185">Reference proteome</keyword>
<reference evidence="1 2" key="1">
    <citation type="submission" date="2018-04" db="EMBL/GenBank/DDBJ databases">
        <title>Bordetella sp. HZ20 isolated from seawater.</title>
        <authorList>
            <person name="Sun C."/>
        </authorList>
    </citation>
    <scope>NUCLEOTIDE SEQUENCE [LARGE SCALE GENOMIC DNA]</scope>
    <source>
        <strain evidence="1 2">HZ20</strain>
    </source>
</reference>
<evidence type="ECO:0000313" key="1">
    <source>
        <dbReference type="EMBL" id="AWB33263.1"/>
    </source>
</evidence>